<evidence type="ECO:0000256" key="2">
    <source>
        <dbReference type="ARBA" id="ARBA00022490"/>
    </source>
</evidence>
<dbReference type="InterPro" id="IPR050228">
    <property type="entry name" value="Carboxylesterase_BioH"/>
</dbReference>
<dbReference type="InterPro" id="IPR000073">
    <property type="entry name" value="AB_hydrolase_1"/>
</dbReference>
<dbReference type="NCBIfam" id="TIGR01738">
    <property type="entry name" value="bioH"/>
    <property type="match status" value="1"/>
</dbReference>
<keyword evidence="1" id="KW-0719">Serine esterase</keyword>
<organism evidence="6 7">
    <name type="scientific">Thiospirillum jenense</name>
    <dbReference type="NCBI Taxonomy" id="1653858"/>
    <lineage>
        <taxon>Bacteria</taxon>
        <taxon>Pseudomonadati</taxon>
        <taxon>Pseudomonadota</taxon>
        <taxon>Gammaproteobacteria</taxon>
        <taxon>Chromatiales</taxon>
        <taxon>Chromatiaceae</taxon>
        <taxon>Thiospirillum</taxon>
    </lineage>
</organism>
<dbReference type="Gene3D" id="3.40.50.1820">
    <property type="entry name" value="alpha/beta hydrolase"/>
    <property type="match status" value="1"/>
</dbReference>
<evidence type="ECO:0000256" key="4">
    <source>
        <dbReference type="ARBA" id="ARBA00022801"/>
    </source>
</evidence>
<dbReference type="PANTHER" id="PTHR43194">
    <property type="entry name" value="HYDROLASE ALPHA/BETA FOLD FAMILY"/>
    <property type="match status" value="1"/>
</dbReference>
<accession>A0A839H964</accession>
<sequence>MSAAVWRTLPPTIAAHHPRHPLDLPGHGHAAAQPVPATLADWAIDCLSRAPERAIWLGWSLGGLVAQQAAVQAPERVAALILVTSSACFVQQPDWPAAIPVHILERFHAALVADPAVTLDQFLALQVLNSNAARDTLRHLRSALADSPAPAAAALATGLNLLRNSDLRPHLRQLRQPTLWLLGERDTLVPARVAADLAHWMPASHQRVIAGSGHAPWLSHPDETAAVTNDFLQAMTES</sequence>
<dbReference type="GO" id="GO:0090499">
    <property type="term" value="F:pimelyl-[acyl-carrier protein] methyl ester esterase activity"/>
    <property type="evidence" value="ECO:0007669"/>
    <property type="project" value="UniProtKB-EC"/>
</dbReference>
<dbReference type="EMBL" id="JABVCQ010000004">
    <property type="protein sequence ID" value="MBB1125080.1"/>
    <property type="molecule type" value="Genomic_DNA"/>
</dbReference>
<keyword evidence="4 6" id="KW-0378">Hydrolase</keyword>
<protein>
    <submittedName>
        <fullName evidence="6">Pimeloyl-ACP methyl ester esterase BioH</fullName>
        <ecNumber evidence="6">3.1.1.85</ecNumber>
    </submittedName>
</protein>
<gene>
    <name evidence="6" type="primary">bioH</name>
    <name evidence="6" type="ORF">HUK38_02405</name>
</gene>
<evidence type="ECO:0000313" key="6">
    <source>
        <dbReference type="EMBL" id="MBB1125080.1"/>
    </source>
</evidence>
<keyword evidence="3" id="KW-0093">Biotin biosynthesis</keyword>
<keyword evidence="7" id="KW-1185">Reference proteome</keyword>
<keyword evidence="2" id="KW-0963">Cytoplasm</keyword>
<dbReference type="InterPro" id="IPR010076">
    <property type="entry name" value="BioH"/>
</dbReference>
<dbReference type="AlphaFoldDB" id="A0A839H964"/>
<evidence type="ECO:0000259" key="5">
    <source>
        <dbReference type="Pfam" id="PF00561"/>
    </source>
</evidence>
<name>A0A839H964_9GAMM</name>
<proteinExistence type="predicted"/>
<dbReference type="Pfam" id="PF00561">
    <property type="entry name" value="Abhydrolase_1"/>
    <property type="match status" value="1"/>
</dbReference>
<feature type="domain" description="AB hydrolase-1" evidence="5">
    <location>
        <begin position="2"/>
        <end position="220"/>
    </location>
</feature>
<evidence type="ECO:0000256" key="3">
    <source>
        <dbReference type="ARBA" id="ARBA00022756"/>
    </source>
</evidence>
<comment type="caution">
    <text evidence="6">The sequence shown here is derived from an EMBL/GenBank/DDBJ whole genome shotgun (WGS) entry which is preliminary data.</text>
</comment>
<evidence type="ECO:0000313" key="7">
    <source>
        <dbReference type="Proteomes" id="UP000548632"/>
    </source>
</evidence>
<dbReference type="Proteomes" id="UP000548632">
    <property type="component" value="Unassembled WGS sequence"/>
</dbReference>
<evidence type="ECO:0000256" key="1">
    <source>
        <dbReference type="ARBA" id="ARBA00022487"/>
    </source>
</evidence>
<dbReference type="GO" id="GO:0009102">
    <property type="term" value="P:biotin biosynthetic process"/>
    <property type="evidence" value="ECO:0007669"/>
    <property type="project" value="UniProtKB-KW"/>
</dbReference>
<dbReference type="EC" id="3.1.1.85" evidence="6"/>
<dbReference type="InterPro" id="IPR029058">
    <property type="entry name" value="AB_hydrolase_fold"/>
</dbReference>
<reference evidence="6 7" key="1">
    <citation type="journal article" date="2020" name="Arch. Microbiol.">
        <title>The genome sequence of the giant phototrophic gammaproteobacterium Thiospirillum jenense gives insight into its physiological properties and phylogenetic relationships.</title>
        <authorList>
            <person name="Imhoff J.F."/>
            <person name="Meyer T.E."/>
            <person name="Kyndt J.A."/>
        </authorList>
    </citation>
    <scope>NUCLEOTIDE SEQUENCE [LARGE SCALE GENOMIC DNA]</scope>
    <source>
        <strain evidence="6 7">DSM 216</strain>
    </source>
</reference>
<dbReference type="PANTHER" id="PTHR43194:SF5">
    <property type="entry name" value="PIMELOYL-[ACYL-CARRIER PROTEIN] METHYL ESTER ESTERASE"/>
    <property type="match status" value="1"/>
</dbReference>
<dbReference type="SUPFAM" id="SSF53474">
    <property type="entry name" value="alpha/beta-Hydrolases"/>
    <property type="match status" value="1"/>
</dbReference>
<dbReference type="PRINTS" id="PR00111">
    <property type="entry name" value="ABHYDROLASE"/>
</dbReference>